<accession>A0A023BQN4</accession>
<proteinExistence type="predicted"/>
<dbReference type="OrthoDB" id="1161394at2"/>
<comment type="caution">
    <text evidence="2">The sequence shown here is derived from an EMBL/GenBank/DDBJ whole genome shotgun (WGS) entry which is preliminary data.</text>
</comment>
<evidence type="ECO:0000313" key="3">
    <source>
        <dbReference type="Proteomes" id="UP000023541"/>
    </source>
</evidence>
<dbReference type="RefSeq" id="WP_034244879.1">
    <property type="nucleotide sequence ID" value="NZ_AQRA01000008.1"/>
</dbReference>
<evidence type="ECO:0000256" key="1">
    <source>
        <dbReference type="SAM" id="MobiDB-lite"/>
    </source>
</evidence>
<dbReference type="eggNOG" id="ENOG503129U">
    <property type="taxonomic scope" value="Bacteria"/>
</dbReference>
<gene>
    <name evidence="2" type="ORF">ATO12_23295</name>
</gene>
<dbReference type="PROSITE" id="PS51257">
    <property type="entry name" value="PROKAR_LIPOPROTEIN"/>
    <property type="match status" value="1"/>
</dbReference>
<evidence type="ECO:0000313" key="2">
    <source>
        <dbReference type="EMBL" id="EZH72380.1"/>
    </source>
</evidence>
<keyword evidence="3" id="KW-1185">Reference proteome</keyword>
<dbReference type="Proteomes" id="UP000023541">
    <property type="component" value="Unassembled WGS sequence"/>
</dbReference>
<feature type="region of interest" description="Disordered" evidence="1">
    <location>
        <begin position="24"/>
        <end position="52"/>
    </location>
</feature>
<dbReference type="STRING" id="1317122.ATO12_23295"/>
<name>A0A023BQN4_9FLAO</name>
<feature type="compositionally biased region" description="Basic and acidic residues" evidence="1">
    <location>
        <begin position="24"/>
        <end position="39"/>
    </location>
</feature>
<reference evidence="2 3" key="1">
    <citation type="submission" date="2014-04" db="EMBL/GenBank/DDBJ databases">
        <title>Aquimarina sp. 22II-S11-z7 Genome Sequencing.</title>
        <authorList>
            <person name="Lai Q."/>
        </authorList>
    </citation>
    <scope>NUCLEOTIDE SEQUENCE [LARGE SCALE GENOMIC DNA]</scope>
    <source>
        <strain evidence="2 3">22II-S11-z7</strain>
    </source>
</reference>
<sequence>MDKVLYILVFIGLFSCKSNSIAQEKESDKNEKPKIENPRAAKPKIKMPGLGDPRDNEITHGEFETDNLIEANRIDLVGLFIKFYKDKKICDKAYKNAIEVKLDKVIRSGSGIIKSLSEQQEITLVFMKFHNEDVNVLKQKLVKDQKISFQLRERPCFDSSKSVYEIITFKIKN</sequence>
<dbReference type="EMBL" id="AQRA01000008">
    <property type="protein sequence ID" value="EZH72380.1"/>
    <property type="molecule type" value="Genomic_DNA"/>
</dbReference>
<organism evidence="2 3">
    <name type="scientific">Aquimarina atlantica</name>
    <dbReference type="NCBI Taxonomy" id="1317122"/>
    <lineage>
        <taxon>Bacteria</taxon>
        <taxon>Pseudomonadati</taxon>
        <taxon>Bacteroidota</taxon>
        <taxon>Flavobacteriia</taxon>
        <taxon>Flavobacteriales</taxon>
        <taxon>Flavobacteriaceae</taxon>
        <taxon>Aquimarina</taxon>
    </lineage>
</organism>
<dbReference type="AlphaFoldDB" id="A0A023BQN4"/>
<protein>
    <submittedName>
        <fullName evidence="2">Uncharacterized protein</fullName>
    </submittedName>
</protein>